<evidence type="ECO:0000256" key="1">
    <source>
        <dbReference type="SAM" id="Phobius"/>
    </source>
</evidence>
<dbReference type="EMBL" id="FNGA01000004">
    <property type="protein sequence ID" value="SDL31264.1"/>
    <property type="molecule type" value="Genomic_DNA"/>
</dbReference>
<dbReference type="PANTHER" id="PTHR35936:SF19">
    <property type="entry name" value="AMINO-ACID-BINDING PROTEIN YXEM-RELATED"/>
    <property type="match status" value="1"/>
</dbReference>
<dbReference type="OrthoDB" id="5452162at2"/>
<dbReference type="RefSeq" id="WP_092161797.1">
    <property type="nucleotide sequence ID" value="NZ_FNGA01000004.1"/>
</dbReference>
<sequence>MISFHRRKILRAICKIIFITVILSISATGGSYAKEIQKEKIVILFGHRFPPFYSINKSNESSQNLKGLFIDILENFTKSHPQYKLEYKCLPRERINKVLAAENADAFALTDPMFVSKEINSKFAPSLPLWKIGDHLLVRKNSDIIDNNIEDLRGKRIAVLHGNGYGPLDEYFDKGIIHKHSVYRTSQILELITKRRVEGAICNEMTLPKLMNRTSHSINSFRIIEKPLYEYNLHLLIKRSKTDFLEDFNIFITKNKIPTIKHTVQHK</sequence>
<dbReference type="Proteomes" id="UP000199053">
    <property type="component" value="Unassembled WGS sequence"/>
</dbReference>
<dbReference type="STRING" id="246191.SAMN05660337_2603"/>
<dbReference type="AlphaFoldDB" id="A0A1G9J299"/>
<dbReference type="SUPFAM" id="SSF53850">
    <property type="entry name" value="Periplasmic binding protein-like II"/>
    <property type="match status" value="1"/>
</dbReference>
<proteinExistence type="predicted"/>
<protein>
    <submittedName>
        <fullName evidence="2">Polar amino acid transport system substrate-binding protein</fullName>
    </submittedName>
</protein>
<gene>
    <name evidence="2" type="ORF">SAMN05660337_2603</name>
</gene>
<evidence type="ECO:0000313" key="2">
    <source>
        <dbReference type="EMBL" id="SDL31264.1"/>
    </source>
</evidence>
<keyword evidence="1" id="KW-1133">Transmembrane helix</keyword>
<feature type="transmembrane region" description="Helical" evidence="1">
    <location>
        <begin position="12"/>
        <end position="33"/>
    </location>
</feature>
<organism evidence="2 3">
    <name type="scientific">Maridesulfovibrio ferrireducens</name>
    <dbReference type="NCBI Taxonomy" id="246191"/>
    <lineage>
        <taxon>Bacteria</taxon>
        <taxon>Pseudomonadati</taxon>
        <taxon>Thermodesulfobacteriota</taxon>
        <taxon>Desulfovibrionia</taxon>
        <taxon>Desulfovibrionales</taxon>
        <taxon>Desulfovibrionaceae</taxon>
        <taxon>Maridesulfovibrio</taxon>
    </lineage>
</organism>
<name>A0A1G9J299_9BACT</name>
<keyword evidence="1" id="KW-0472">Membrane</keyword>
<keyword evidence="1" id="KW-0812">Transmembrane</keyword>
<dbReference type="PANTHER" id="PTHR35936">
    <property type="entry name" value="MEMBRANE-BOUND LYTIC MUREIN TRANSGLYCOSYLASE F"/>
    <property type="match status" value="1"/>
</dbReference>
<keyword evidence="3" id="KW-1185">Reference proteome</keyword>
<reference evidence="3" key="1">
    <citation type="submission" date="2016-10" db="EMBL/GenBank/DDBJ databases">
        <authorList>
            <person name="Varghese N."/>
            <person name="Submissions S."/>
        </authorList>
    </citation>
    <scope>NUCLEOTIDE SEQUENCE [LARGE SCALE GENOMIC DNA]</scope>
    <source>
        <strain evidence="3">DSM 16995</strain>
    </source>
</reference>
<evidence type="ECO:0000313" key="3">
    <source>
        <dbReference type="Proteomes" id="UP000199053"/>
    </source>
</evidence>
<dbReference type="Gene3D" id="3.40.190.10">
    <property type="entry name" value="Periplasmic binding protein-like II"/>
    <property type="match status" value="2"/>
</dbReference>
<accession>A0A1G9J299</accession>